<evidence type="ECO:0000313" key="2">
    <source>
        <dbReference type="EMBL" id="MFD1948373.1"/>
    </source>
</evidence>
<reference evidence="3" key="1">
    <citation type="journal article" date="2019" name="Int. J. Syst. Evol. Microbiol.">
        <title>The Global Catalogue of Microorganisms (GCM) 10K type strain sequencing project: providing services to taxonomists for standard genome sequencing and annotation.</title>
        <authorList>
            <consortium name="The Broad Institute Genomics Platform"/>
            <consortium name="The Broad Institute Genome Sequencing Center for Infectious Disease"/>
            <person name="Wu L."/>
            <person name="Ma J."/>
        </authorList>
    </citation>
    <scope>NUCLEOTIDE SEQUENCE [LARGE SCALE GENOMIC DNA]</scope>
    <source>
        <strain evidence="3">CGMCC 1.12477</strain>
    </source>
</reference>
<evidence type="ECO:0008006" key="4">
    <source>
        <dbReference type="Google" id="ProtNLM"/>
    </source>
</evidence>
<gene>
    <name evidence="2" type="ORF">ACFSDE_16340</name>
</gene>
<dbReference type="EMBL" id="JBHUGD010000003">
    <property type="protein sequence ID" value="MFD1948373.1"/>
    <property type="molecule type" value="Genomic_DNA"/>
</dbReference>
<keyword evidence="1" id="KW-0812">Transmembrane</keyword>
<keyword evidence="3" id="KW-1185">Reference proteome</keyword>
<dbReference type="RefSeq" id="WP_343920355.1">
    <property type="nucleotide sequence ID" value="NZ_BAAAJT010000002.1"/>
</dbReference>
<keyword evidence="1" id="KW-0472">Membrane</keyword>
<feature type="transmembrane region" description="Helical" evidence="1">
    <location>
        <begin position="21"/>
        <end position="46"/>
    </location>
</feature>
<evidence type="ECO:0000313" key="3">
    <source>
        <dbReference type="Proteomes" id="UP001597351"/>
    </source>
</evidence>
<sequence>MTTETRRTTRTPVRSASGAPVLRVLPAVVLSALGATVVVALAALVLTGVDALAAALVGGLLVIGVFAFGVLTLAWVVRLLPSASLLVALVTYATQLALVLLVVMAIADAELFAAPAVRGWLAGALVATTVTWVVAHLWLASRQRIPVYDLPDPGVSDA</sequence>
<proteinExistence type="predicted"/>
<accession>A0ABW4TPN6</accession>
<feature type="transmembrane region" description="Helical" evidence="1">
    <location>
        <begin position="84"/>
        <end position="107"/>
    </location>
</feature>
<dbReference type="Proteomes" id="UP001597351">
    <property type="component" value="Unassembled WGS sequence"/>
</dbReference>
<comment type="caution">
    <text evidence="2">The sequence shown here is derived from an EMBL/GenBank/DDBJ whole genome shotgun (WGS) entry which is preliminary data.</text>
</comment>
<feature type="transmembrane region" description="Helical" evidence="1">
    <location>
        <begin position="119"/>
        <end position="139"/>
    </location>
</feature>
<name>A0ABW4TPN6_9ACTN</name>
<protein>
    <recommendedName>
        <fullName evidence="4">ATP synthase protein I</fullName>
    </recommendedName>
</protein>
<organism evidence="2 3">
    <name type="scientific">Nocardioides aestuarii</name>
    <dbReference type="NCBI Taxonomy" id="252231"/>
    <lineage>
        <taxon>Bacteria</taxon>
        <taxon>Bacillati</taxon>
        <taxon>Actinomycetota</taxon>
        <taxon>Actinomycetes</taxon>
        <taxon>Propionibacteriales</taxon>
        <taxon>Nocardioidaceae</taxon>
        <taxon>Nocardioides</taxon>
    </lineage>
</organism>
<keyword evidence="1" id="KW-1133">Transmembrane helix</keyword>
<evidence type="ECO:0000256" key="1">
    <source>
        <dbReference type="SAM" id="Phobius"/>
    </source>
</evidence>
<feature type="transmembrane region" description="Helical" evidence="1">
    <location>
        <begin position="52"/>
        <end position="77"/>
    </location>
</feature>